<feature type="transmembrane region" description="Helical" evidence="10">
    <location>
        <begin position="128"/>
        <end position="151"/>
    </location>
</feature>
<dbReference type="InterPro" id="IPR002898">
    <property type="entry name" value="MotA_ExbB_proton_chnl"/>
</dbReference>
<dbReference type="GO" id="GO:0005886">
    <property type="term" value="C:plasma membrane"/>
    <property type="evidence" value="ECO:0007669"/>
    <property type="project" value="UniProtKB-SubCell"/>
</dbReference>
<evidence type="ECO:0000256" key="8">
    <source>
        <dbReference type="ARBA" id="ARBA00023136"/>
    </source>
</evidence>
<gene>
    <name evidence="10 12" type="primary">tolQ</name>
    <name evidence="12" type="ORF">Q9L42_019585</name>
</gene>
<comment type="similarity">
    <text evidence="2 10">Belongs to the ExbB/TolQ family.</text>
</comment>
<name>A0AAU7NU72_9GAMM</name>
<dbReference type="PANTHER" id="PTHR30625:SF3">
    <property type="entry name" value="TOL-PAL SYSTEM PROTEIN TOLQ"/>
    <property type="match status" value="1"/>
</dbReference>
<evidence type="ECO:0000259" key="11">
    <source>
        <dbReference type="Pfam" id="PF01618"/>
    </source>
</evidence>
<evidence type="ECO:0000256" key="2">
    <source>
        <dbReference type="ARBA" id="ARBA00010442"/>
    </source>
</evidence>
<proteinExistence type="inferred from homology"/>
<evidence type="ECO:0000256" key="10">
    <source>
        <dbReference type="HAMAP-Rule" id="MF_02202"/>
    </source>
</evidence>
<comment type="subunit">
    <text evidence="10">The Tol-Pal system is composed of five core proteins: the inner membrane proteins TolA, TolQ and TolR, the periplasmic protein TolB and the outer membrane protein Pal. They form a network linking the inner and outer membranes and the peptidoglycan layer.</text>
</comment>
<comment type="subcellular location">
    <subcellularLocation>
        <location evidence="10">Cell inner membrane</location>
        <topology evidence="10">Multi-pass membrane protein</topology>
    </subcellularLocation>
    <subcellularLocation>
        <location evidence="1">Cell membrane</location>
        <topology evidence="1">Multi-pass membrane protein</topology>
    </subcellularLocation>
</comment>
<dbReference type="InterPro" id="IPR050790">
    <property type="entry name" value="ExbB/TolQ_transport"/>
</dbReference>
<evidence type="ECO:0000256" key="6">
    <source>
        <dbReference type="ARBA" id="ARBA00022692"/>
    </source>
</evidence>
<keyword evidence="4 10" id="KW-0997">Cell inner membrane</keyword>
<dbReference type="GO" id="GO:0051301">
    <property type="term" value="P:cell division"/>
    <property type="evidence" value="ECO:0007669"/>
    <property type="project" value="UniProtKB-UniRule"/>
</dbReference>
<evidence type="ECO:0000256" key="4">
    <source>
        <dbReference type="ARBA" id="ARBA00022519"/>
    </source>
</evidence>
<keyword evidence="7 10" id="KW-1133">Transmembrane helix</keyword>
<keyword evidence="8 10" id="KW-0472">Membrane</keyword>
<dbReference type="Proteomes" id="UP001225378">
    <property type="component" value="Chromosome"/>
</dbReference>
<dbReference type="KEGG" id="mech:Q9L42_019585"/>
<keyword evidence="3 10" id="KW-1003">Cell membrane</keyword>
<keyword evidence="13" id="KW-1185">Reference proteome</keyword>
<dbReference type="AlphaFoldDB" id="A0AAU7NU72"/>
<evidence type="ECO:0000256" key="3">
    <source>
        <dbReference type="ARBA" id="ARBA00022475"/>
    </source>
</evidence>
<evidence type="ECO:0000256" key="5">
    <source>
        <dbReference type="ARBA" id="ARBA00022618"/>
    </source>
</evidence>
<organism evidence="12 13">
    <name type="scientific">Methylomarinum roseum</name>
    <dbReference type="NCBI Taxonomy" id="3067653"/>
    <lineage>
        <taxon>Bacteria</taxon>
        <taxon>Pseudomonadati</taxon>
        <taxon>Pseudomonadota</taxon>
        <taxon>Gammaproteobacteria</taxon>
        <taxon>Methylococcales</taxon>
        <taxon>Methylococcaceae</taxon>
        <taxon>Methylomarinum</taxon>
    </lineage>
</organism>
<accession>A0AAU7NU72</accession>
<dbReference type="PANTHER" id="PTHR30625">
    <property type="entry name" value="PROTEIN TOLQ"/>
    <property type="match status" value="1"/>
</dbReference>
<dbReference type="EMBL" id="CP157743">
    <property type="protein sequence ID" value="XBS20518.1"/>
    <property type="molecule type" value="Genomic_DNA"/>
</dbReference>
<evidence type="ECO:0000313" key="12">
    <source>
        <dbReference type="EMBL" id="XBS20518.1"/>
    </source>
</evidence>
<evidence type="ECO:0000256" key="7">
    <source>
        <dbReference type="ARBA" id="ARBA00022989"/>
    </source>
</evidence>
<dbReference type="InterPro" id="IPR014163">
    <property type="entry name" value="Tol-Pal_TolQ"/>
</dbReference>
<protein>
    <recommendedName>
        <fullName evidence="10">Tol-Pal system protein TolQ</fullName>
    </recommendedName>
</protein>
<feature type="domain" description="MotA/TolQ/ExbB proton channel" evidence="11">
    <location>
        <begin position="80"/>
        <end position="208"/>
    </location>
</feature>
<keyword evidence="9 10" id="KW-0131">Cell cycle</keyword>
<comment type="function">
    <text evidence="10">Part of the Tol-Pal system, which plays a role in outer membrane invagination during cell division and is important for maintaining outer membrane integrity.</text>
</comment>
<keyword evidence="5 10" id="KW-0132">Cell division</keyword>
<dbReference type="Pfam" id="PF01618">
    <property type="entry name" value="MotA_ExbB"/>
    <property type="match status" value="1"/>
</dbReference>
<dbReference type="HAMAP" id="MF_02202">
    <property type="entry name" value="TolQ"/>
    <property type="match status" value="1"/>
</dbReference>
<keyword evidence="6 10" id="KW-0812">Transmembrane</keyword>
<feature type="transmembrane region" description="Helical" evidence="10">
    <location>
        <begin position="171"/>
        <end position="193"/>
    </location>
</feature>
<evidence type="ECO:0000313" key="13">
    <source>
        <dbReference type="Proteomes" id="UP001225378"/>
    </source>
</evidence>
<evidence type="ECO:0000256" key="1">
    <source>
        <dbReference type="ARBA" id="ARBA00004651"/>
    </source>
</evidence>
<dbReference type="GO" id="GO:0043213">
    <property type="term" value="P:bacteriocin transport"/>
    <property type="evidence" value="ECO:0007669"/>
    <property type="project" value="InterPro"/>
</dbReference>
<feature type="transmembrane region" description="Helical" evidence="10">
    <location>
        <begin position="12"/>
        <end position="37"/>
    </location>
</feature>
<dbReference type="GO" id="GO:0017038">
    <property type="term" value="P:protein import"/>
    <property type="evidence" value="ECO:0007669"/>
    <property type="project" value="TreeGrafter"/>
</dbReference>
<dbReference type="RefSeq" id="WP_305906704.1">
    <property type="nucleotide sequence ID" value="NZ_CP157743.1"/>
</dbReference>
<sequence length="222" mass="25047">MSSHPSFIDLVLQASFVVQFVMLILLVASVLSWTFIFNKRKELSRSMEITEDFEQEFWSGGELTDLYRKLAGHDIQPEGIEKIFMAGYREFSRMHQKSDISAEVKVESAQRAMRIELSRELDRLDETLPFLATVGSTSPYVGLFGTVWGIMNSFRALGEMKHATLANVAPGISEALIATAIGLFAAIPAVIAYNRFSTRLDRLAGRYELFIDEFVTLLHRQA</sequence>
<evidence type="ECO:0000256" key="9">
    <source>
        <dbReference type="ARBA" id="ARBA00023306"/>
    </source>
</evidence>
<reference evidence="12 13" key="1">
    <citation type="journal article" date="2024" name="Microbiology">
        <title>Methylomarinum rosea sp. nov., a novel halophilic methanotrophic bacterium from the hypersaline Lake Elton.</title>
        <authorList>
            <person name="Suleimanov R.Z."/>
            <person name="Oshkin I.Y."/>
            <person name="Danilova O.V."/>
            <person name="Suzina N.E."/>
            <person name="Dedysh S.N."/>
        </authorList>
    </citation>
    <scope>NUCLEOTIDE SEQUENCE [LARGE SCALE GENOMIC DNA]</scope>
    <source>
        <strain evidence="12 13">Ch1-1</strain>
    </source>
</reference>
<dbReference type="NCBIfam" id="TIGR02796">
    <property type="entry name" value="tolQ"/>
    <property type="match status" value="1"/>
</dbReference>